<dbReference type="AlphaFoldDB" id="T0Q329"/>
<sequence length="115" mass="12603">MMEIILANIATARFFAPPESPCFSGRTKLTLPIVLHRDLQSLTPPQSLASLDNLKKLRSFKASFAADGEAREAFTKRGPHPRPEAPPGDCRRRTSPRIASCAATARRANEEKGDC</sequence>
<evidence type="ECO:0000256" key="1">
    <source>
        <dbReference type="SAM" id="MobiDB-lite"/>
    </source>
</evidence>
<dbReference type="InParanoid" id="T0Q329"/>
<keyword evidence="3" id="KW-1185">Reference proteome</keyword>
<proteinExistence type="predicted"/>
<accession>T0Q329</accession>
<gene>
    <name evidence="2" type="ORF">SDRG_10008</name>
</gene>
<evidence type="ECO:0000313" key="2">
    <source>
        <dbReference type="EMBL" id="EQC32259.1"/>
    </source>
</evidence>
<reference evidence="2 3" key="1">
    <citation type="submission" date="2012-04" db="EMBL/GenBank/DDBJ databases">
        <title>The Genome Sequence of Saprolegnia declina VS20.</title>
        <authorList>
            <consortium name="The Broad Institute Genome Sequencing Platform"/>
            <person name="Russ C."/>
            <person name="Nusbaum C."/>
            <person name="Tyler B."/>
            <person name="van West P."/>
            <person name="Dieguez-Uribeondo J."/>
            <person name="de Bruijn I."/>
            <person name="Tripathy S."/>
            <person name="Jiang R."/>
            <person name="Young S.K."/>
            <person name="Zeng Q."/>
            <person name="Gargeya S."/>
            <person name="Fitzgerald M."/>
            <person name="Haas B."/>
            <person name="Abouelleil A."/>
            <person name="Alvarado L."/>
            <person name="Arachchi H.M."/>
            <person name="Berlin A."/>
            <person name="Chapman S.B."/>
            <person name="Goldberg J."/>
            <person name="Griggs A."/>
            <person name="Gujja S."/>
            <person name="Hansen M."/>
            <person name="Howarth C."/>
            <person name="Imamovic A."/>
            <person name="Larimer J."/>
            <person name="McCowen C."/>
            <person name="Montmayeur A."/>
            <person name="Murphy C."/>
            <person name="Neiman D."/>
            <person name="Pearson M."/>
            <person name="Priest M."/>
            <person name="Roberts A."/>
            <person name="Saif S."/>
            <person name="Shea T."/>
            <person name="Sisk P."/>
            <person name="Sykes S."/>
            <person name="Wortman J."/>
            <person name="Nusbaum C."/>
            <person name="Birren B."/>
        </authorList>
    </citation>
    <scope>NUCLEOTIDE SEQUENCE [LARGE SCALE GENOMIC DNA]</scope>
    <source>
        <strain evidence="2 3">VS20</strain>
    </source>
</reference>
<dbReference type="OrthoDB" id="6144763at2759"/>
<organism evidence="2 3">
    <name type="scientific">Saprolegnia diclina (strain VS20)</name>
    <dbReference type="NCBI Taxonomy" id="1156394"/>
    <lineage>
        <taxon>Eukaryota</taxon>
        <taxon>Sar</taxon>
        <taxon>Stramenopiles</taxon>
        <taxon>Oomycota</taxon>
        <taxon>Saprolegniomycetes</taxon>
        <taxon>Saprolegniales</taxon>
        <taxon>Saprolegniaceae</taxon>
        <taxon>Saprolegnia</taxon>
    </lineage>
</organism>
<name>T0Q329_SAPDV</name>
<protein>
    <submittedName>
        <fullName evidence="2">Uncharacterized protein</fullName>
    </submittedName>
</protein>
<evidence type="ECO:0000313" key="3">
    <source>
        <dbReference type="Proteomes" id="UP000030762"/>
    </source>
</evidence>
<dbReference type="VEuPathDB" id="FungiDB:SDRG_10008"/>
<feature type="region of interest" description="Disordered" evidence="1">
    <location>
        <begin position="69"/>
        <end position="115"/>
    </location>
</feature>
<dbReference type="Proteomes" id="UP000030762">
    <property type="component" value="Unassembled WGS sequence"/>
</dbReference>
<dbReference type="GeneID" id="19950735"/>
<dbReference type="RefSeq" id="XP_008614200.1">
    <property type="nucleotide sequence ID" value="XM_008615978.1"/>
</dbReference>
<dbReference type="EMBL" id="JH767164">
    <property type="protein sequence ID" value="EQC32259.1"/>
    <property type="molecule type" value="Genomic_DNA"/>
</dbReference>